<dbReference type="RefSeq" id="WP_198689232.1">
    <property type="nucleotide sequence ID" value="NZ_CAWPUD010000025.1"/>
</dbReference>
<accession>A0ABS0U3H3</accession>
<protein>
    <submittedName>
        <fullName evidence="1">Uncharacterized protein</fullName>
    </submittedName>
</protein>
<dbReference type="Proteomes" id="UP000696184">
    <property type="component" value="Unassembled WGS sequence"/>
</dbReference>
<dbReference type="EMBL" id="JACOII010000028">
    <property type="protein sequence ID" value="MBI6548440.1"/>
    <property type="molecule type" value="Genomic_DNA"/>
</dbReference>
<name>A0ABS0U3H3_9GAMM</name>
<comment type="caution">
    <text evidence="1">The sequence shown here is derived from an EMBL/GenBank/DDBJ whole genome shotgun (WGS) entry which is preliminary data.</text>
</comment>
<evidence type="ECO:0000313" key="1">
    <source>
        <dbReference type="EMBL" id="MBI6548440.1"/>
    </source>
</evidence>
<organism evidence="1 2">
    <name type="scientific">Xenorhabdus lircayensis</name>
    <dbReference type="NCBI Taxonomy" id="2763499"/>
    <lineage>
        <taxon>Bacteria</taxon>
        <taxon>Pseudomonadati</taxon>
        <taxon>Pseudomonadota</taxon>
        <taxon>Gammaproteobacteria</taxon>
        <taxon>Enterobacterales</taxon>
        <taxon>Morganellaceae</taxon>
        <taxon>Xenorhabdus</taxon>
    </lineage>
</organism>
<reference evidence="1 2" key="1">
    <citation type="submission" date="2020-08" db="EMBL/GenBank/DDBJ databases">
        <title>Description of Xenorhabdus lircayensis sp. nov., the symbiotic bacterium associated with the entomopathogenic nematode Steirnernema unicornum.</title>
        <authorList>
            <person name="Castaneda-Alvarez C."/>
            <person name="Prodan S."/>
            <person name="Zamorano A."/>
            <person name="San-Blas E."/>
            <person name="Aballay E."/>
        </authorList>
    </citation>
    <scope>NUCLEOTIDE SEQUENCE [LARGE SCALE GENOMIC DNA]</scope>
    <source>
        <strain evidence="1 2">VLS</strain>
    </source>
</reference>
<proteinExistence type="predicted"/>
<evidence type="ECO:0000313" key="2">
    <source>
        <dbReference type="Proteomes" id="UP000696184"/>
    </source>
</evidence>
<sequence length="47" mass="5550">MGKLPRLHRRKINDFIGMLNTDSQLEERSRDREFSDKIIFSLAGETK</sequence>
<keyword evidence="2" id="KW-1185">Reference proteome</keyword>
<gene>
    <name evidence="1" type="ORF">H8A87_06830</name>
</gene>